<feature type="compositionally biased region" description="Low complexity" evidence="1">
    <location>
        <begin position="364"/>
        <end position="380"/>
    </location>
</feature>
<evidence type="ECO:0000313" key="2">
    <source>
        <dbReference type="EMBL" id="JAP66174.1"/>
    </source>
</evidence>
<protein>
    <submittedName>
        <fullName evidence="2">Putative secreted mucin muc17</fullName>
    </submittedName>
</protein>
<feature type="compositionally biased region" description="Polar residues" evidence="1">
    <location>
        <begin position="391"/>
        <end position="432"/>
    </location>
</feature>
<feature type="compositionally biased region" description="Low complexity" evidence="1">
    <location>
        <begin position="194"/>
        <end position="206"/>
    </location>
</feature>
<accession>A0A131XF95</accession>
<sequence length="451" mass="48431">QINNPVPLENITINFTHLGIWKYAFSLTRGLLSLDNRKAIYQNCSLYIISKEFKLECTMDISNGVAVYDVSKKSNWRLRWQHFVINANITQGALGVSLWLDGDTDEDAENIVCTVNVTRMSLMISPRRVSILPKVRAKFSESAATDIATKVKIGLETACMNASKKLREDWREHMLTESTDATDIASSTDEHSSDTTTLSSTDETSTVASSTVKTEENNTSSRTPNANESDGSHDLTGTATTTKNDTNEATTFSSAKTPTAVKAGEINTSSATPNDQESADSHATNDKSTTQEGDSNKPTTVPSTAKSSTVTAQTDERNASSPSPNVHDIVGPHEANDTTTTTDEDSKETTNVSSSDKMPTPGYSTTQTSEENTSSQSPNTDGTLGPDDTNDVTTATDKDSTGATTIPSTDETSTVLSNTSQTVEIKSSSATENAKMPDDQSSIPTEEVEHC</sequence>
<dbReference type="AlphaFoldDB" id="A0A131XF95"/>
<feature type="non-terminal residue" evidence="2">
    <location>
        <position position="1"/>
    </location>
</feature>
<dbReference type="EMBL" id="GEFH01002407">
    <property type="protein sequence ID" value="JAP66174.1"/>
    <property type="molecule type" value="mRNA"/>
</dbReference>
<feature type="compositionally biased region" description="Low complexity" evidence="1">
    <location>
        <begin position="236"/>
        <end position="251"/>
    </location>
</feature>
<reference evidence="2" key="1">
    <citation type="journal article" date="2017" name="Ticks Tick Borne Dis.">
        <title>An insight into the sialome of Hyalomma excavatum.</title>
        <authorList>
            <person name="Ribeiro J.M."/>
            <person name="Slovak M."/>
            <person name="Francischetti I.M."/>
        </authorList>
    </citation>
    <scope>NUCLEOTIDE SEQUENCE</scope>
    <source>
        <strain evidence="2">Samish</strain>
        <tissue evidence="2">Salivary glands</tissue>
    </source>
</reference>
<feature type="compositionally biased region" description="Polar residues" evidence="1">
    <location>
        <begin position="207"/>
        <end position="229"/>
    </location>
</feature>
<name>A0A131XF95_9ACAR</name>
<evidence type="ECO:0000256" key="1">
    <source>
        <dbReference type="SAM" id="MobiDB-lite"/>
    </source>
</evidence>
<feature type="compositionally biased region" description="Polar residues" evidence="1">
    <location>
        <begin position="266"/>
        <end position="276"/>
    </location>
</feature>
<proteinExistence type="evidence at transcript level"/>
<feature type="compositionally biased region" description="Polar residues" evidence="1">
    <location>
        <begin position="286"/>
        <end position="324"/>
    </location>
</feature>
<feature type="region of interest" description="Disordered" evidence="1">
    <location>
        <begin position="177"/>
        <end position="451"/>
    </location>
</feature>
<organism evidence="2">
    <name type="scientific">Hyalomma excavatum</name>
    <dbReference type="NCBI Taxonomy" id="257692"/>
    <lineage>
        <taxon>Eukaryota</taxon>
        <taxon>Metazoa</taxon>
        <taxon>Ecdysozoa</taxon>
        <taxon>Arthropoda</taxon>
        <taxon>Chelicerata</taxon>
        <taxon>Arachnida</taxon>
        <taxon>Acari</taxon>
        <taxon>Parasitiformes</taxon>
        <taxon>Ixodida</taxon>
        <taxon>Ixodoidea</taxon>
        <taxon>Ixodidae</taxon>
        <taxon>Hyalomminae</taxon>
        <taxon>Hyalomma</taxon>
    </lineage>
</organism>